<accession>A0ABU4X9P5</accession>
<feature type="domain" description="Calcineurin-like phosphoesterase" evidence="5">
    <location>
        <begin position="1"/>
        <end position="195"/>
    </location>
</feature>
<dbReference type="InterPro" id="IPR026575">
    <property type="entry name" value="GpdQ/CpdA-like"/>
</dbReference>
<dbReference type="InterPro" id="IPR050884">
    <property type="entry name" value="CNP_phosphodiesterase-III"/>
</dbReference>
<evidence type="ECO:0000256" key="3">
    <source>
        <dbReference type="ARBA" id="ARBA00023004"/>
    </source>
</evidence>
<reference evidence="6 7" key="1">
    <citation type="submission" date="2023-08" db="EMBL/GenBank/DDBJ databases">
        <title>Implementing the SeqCode for naming new Mesorhizobium species isolated from Vachellia karroo root nodules.</title>
        <authorList>
            <person name="Van Lill M."/>
        </authorList>
    </citation>
    <scope>NUCLEOTIDE SEQUENCE [LARGE SCALE GENOMIC DNA]</scope>
    <source>
        <strain evidence="6 7">VK23A</strain>
    </source>
</reference>
<evidence type="ECO:0000256" key="1">
    <source>
        <dbReference type="ARBA" id="ARBA00022723"/>
    </source>
</evidence>
<dbReference type="RefSeq" id="WP_320315931.1">
    <property type="nucleotide sequence ID" value="NZ_JAVIIX010000003.1"/>
</dbReference>
<evidence type="ECO:0000313" key="6">
    <source>
        <dbReference type="EMBL" id="MDX8471522.1"/>
    </source>
</evidence>
<dbReference type="PANTHER" id="PTHR42988">
    <property type="entry name" value="PHOSPHOHYDROLASE"/>
    <property type="match status" value="1"/>
</dbReference>
<comment type="similarity">
    <text evidence="4">Belongs to the cyclic nucleotide phosphodiesterase class-III family.</text>
</comment>
<keyword evidence="3" id="KW-0408">Iron</keyword>
<evidence type="ECO:0000259" key="5">
    <source>
        <dbReference type="Pfam" id="PF00149"/>
    </source>
</evidence>
<organism evidence="6 7">
    <name type="scientific">Mesorhizobium dulcispinae</name>
    <dbReference type="NCBI Taxonomy" id="3072316"/>
    <lineage>
        <taxon>Bacteria</taxon>
        <taxon>Pseudomonadati</taxon>
        <taxon>Pseudomonadota</taxon>
        <taxon>Alphaproteobacteria</taxon>
        <taxon>Hyphomicrobiales</taxon>
        <taxon>Phyllobacteriaceae</taxon>
        <taxon>Mesorhizobium</taxon>
    </lineage>
</organism>
<dbReference type="SUPFAM" id="SSF56300">
    <property type="entry name" value="Metallo-dependent phosphatases"/>
    <property type="match status" value="1"/>
</dbReference>
<keyword evidence="2" id="KW-0378">Hydrolase</keyword>
<sequence length="268" mass="29755">MKFIHVSDLHLLPEGEELWGIDPFARLEACLGDIARFHGDAAFVVISGDLTEKGEIHAYSRLKALLSDFPIETHVMLGNHDDRAHFQSVFTEVPSDGKGFVQSSITRGGSRFLFLDTLKGPPSSAGLYCDDRKAWLKAEFAAGGNLPTYLFMHHPPFGIAHDLMDLIMLHDGEDFLDLLHGHPVRHIFFGHAHRPISGQIRGVSFSAPPSLVHQLPLVSGSVPTIYSDEPAMYAVVHVSTDKIVVHMDAFLNRRRAQMGVDDDRGPWF</sequence>
<dbReference type="CDD" id="cd07402">
    <property type="entry name" value="MPP_GpdQ"/>
    <property type="match status" value="1"/>
</dbReference>
<name>A0ABU4X9P5_9HYPH</name>
<protein>
    <submittedName>
        <fullName evidence="6">Phosphodiesterase</fullName>
    </submittedName>
</protein>
<comment type="caution">
    <text evidence="6">The sequence shown here is derived from an EMBL/GenBank/DDBJ whole genome shotgun (WGS) entry which is preliminary data.</text>
</comment>
<dbReference type="Gene3D" id="3.60.21.10">
    <property type="match status" value="1"/>
</dbReference>
<dbReference type="InterPro" id="IPR004843">
    <property type="entry name" value="Calcineurin-like_PHP"/>
</dbReference>
<evidence type="ECO:0000313" key="7">
    <source>
        <dbReference type="Proteomes" id="UP001271780"/>
    </source>
</evidence>
<dbReference type="PANTHER" id="PTHR42988:SF2">
    <property type="entry name" value="CYCLIC NUCLEOTIDE PHOSPHODIESTERASE CBUA0032-RELATED"/>
    <property type="match status" value="1"/>
</dbReference>
<gene>
    <name evidence="6" type="ORF">RFM27_05505</name>
</gene>
<dbReference type="InterPro" id="IPR029052">
    <property type="entry name" value="Metallo-depent_PP-like"/>
</dbReference>
<evidence type="ECO:0000256" key="4">
    <source>
        <dbReference type="ARBA" id="ARBA00025742"/>
    </source>
</evidence>
<dbReference type="EMBL" id="JAVIIZ010000002">
    <property type="protein sequence ID" value="MDX8471522.1"/>
    <property type="molecule type" value="Genomic_DNA"/>
</dbReference>
<keyword evidence="7" id="KW-1185">Reference proteome</keyword>
<proteinExistence type="inferred from homology"/>
<dbReference type="Pfam" id="PF00149">
    <property type="entry name" value="Metallophos"/>
    <property type="match status" value="1"/>
</dbReference>
<keyword evidence="1" id="KW-0479">Metal-binding</keyword>
<dbReference type="Proteomes" id="UP001271780">
    <property type="component" value="Unassembled WGS sequence"/>
</dbReference>
<evidence type="ECO:0000256" key="2">
    <source>
        <dbReference type="ARBA" id="ARBA00022801"/>
    </source>
</evidence>